<evidence type="ECO:0000313" key="11">
    <source>
        <dbReference type="Proteomes" id="UP000294166"/>
    </source>
</evidence>
<dbReference type="PRINTS" id="PR00039">
    <property type="entry name" value="HTHLYSR"/>
</dbReference>
<dbReference type="RefSeq" id="WP_130047038.1">
    <property type="nucleotide sequence ID" value="NZ_SEZJ01000021.1"/>
</dbReference>
<dbReference type="FunFam" id="1.10.10.10:FF:000001">
    <property type="entry name" value="LysR family transcriptional regulator"/>
    <property type="match status" value="1"/>
</dbReference>
<dbReference type="Proteomes" id="UP000294166">
    <property type="component" value="Unassembled WGS sequence"/>
</dbReference>
<dbReference type="PANTHER" id="PTHR30126">
    <property type="entry name" value="HTH-TYPE TRANSCRIPTIONAL REGULATOR"/>
    <property type="match status" value="1"/>
</dbReference>
<comment type="similarity">
    <text evidence="1">Belongs to the LysR transcriptional regulatory family.</text>
</comment>
<dbReference type="InterPro" id="IPR036390">
    <property type="entry name" value="WH_DNA-bd_sf"/>
</dbReference>
<dbReference type="Gene3D" id="1.10.10.10">
    <property type="entry name" value="Winged helix-like DNA-binding domain superfamily/Winged helix DNA-binding domain"/>
    <property type="match status" value="1"/>
</dbReference>
<dbReference type="EMBL" id="SEZJ01000021">
    <property type="protein sequence ID" value="RYU43687.1"/>
    <property type="molecule type" value="Genomic_DNA"/>
</dbReference>
<dbReference type="Proteomes" id="UP000294063">
    <property type="component" value="Unassembled WGS sequence"/>
</dbReference>
<evidence type="ECO:0000313" key="9">
    <source>
        <dbReference type="Proteomes" id="UP000293465"/>
    </source>
</evidence>
<evidence type="ECO:0000313" key="8">
    <source>
        <dbReference type="EMBL" id="RYU66639.1"/>
    </source>
</evidence>
<evidence type="ECO:0000313" key="7">
    <source>
        <dbReference type="EMBL" id="RYU55013.1"/>
    </source>
</evidence>
<dbReference type="InterPro" id="IPR000847">
    <property type="entry name" value="LysR_HTH_N"/>
</dbReference>
<dbReference type="Pfam" id="PF00126">
    <property type="entry name" value="HTH_1"/>
    <property type="match status" value="1"/>
</dbReference>
<evidence type="ECO:0000256" key="1">
    <source>
        <dbReference type="ARBA" id="ARBA00009437"/>
    </source>
</evidence>
<evidence type="ECO:0000313" key="6">
    <source>
        <dbReference type="EMBL" id="RYU43687.1"/>
    </source>
</evidence>
<dbReference type="GeneID" id="56276830"/>
<dbReference type="AlphaFoldDB" id="A0A4Q5KCG8"/>
<dbReference type="Proteomes" id="UP000293465">
    <property type="component" value="Unassembled WGS sequence"/>
</dbReference>
<keyword evidence="2" id="KW-0805">Transcription regulation</keyword>
<dbReference type="GO" id="GO:0000976">
    <property type="term" value="F:transcription cis-regulatory region binding"/>
    <property type="evidence" value="ECO:0007669"/>
    <property type="project" value="TreeGrafter"/>
</dbReference>
<dbReference type="EMBL" id="SEZK01000001">
    <property type="protein sequence ID" value="RYU55013.1"/>
    <property type="molecule type" value="Genomic_DNA"/>
</dbReference>
<dbReference type="OrthoDB" id="5289754at2"/>
<evidence type="ECO:0000256" key="3">
    <source>
        <dbReference type="ARBA" id="ARBA00023125"/>
    </source>
</evidence>
<dbReference type="GO" id="GO:0003700">
    <property type="term" value="F:DNA-binding transcription factor activity"/>
    <property type="evidence" value="ECO:0007669"/>
    <property type="project" value="InterPro"/>
</dbReference>
<comment type="caution">
    <text evidence="6">The sequence shown here is derived from an EMBL/GenBank/DDBJ whole genome shotgun (WGS) entry which is preliminary data.</text>
</comment>
<evidence type="ECO:0000259" key="5">
    <source>
        <dbReference type="PROSITE" id="PS50931"/>
    </source>
</evidence>
<dbReference type="Gene3D" id="3.40.190.10">
    <property type="entry name" value="Periplasmic binding protein-like II"/>
    <property type="match status" value="2"/>
</dbReference>
<keyword evidence="4" id="KW-0804">Transcription</keyword>
<feature type="domain" description="HTH lysR-type" evidence="5">
    <location>
        <begin position="2"/>
        <end position="59"/>
    </location>
</feature>
<gene>
    <name evidence="6" type="ORF">ERW49_17285</name>
    <name evidence="8" type="ORF">ERW53_03000</name>
    <name evidence="7" type="ORF">ERW57_01885</name>
</gene>
<dbReference type="CDD" id="cd05466">
    <property type="entry name" value="PBP2_LTTR_substrate"/>
    <property type="match status" value="1"/>
</dbReference>
<dbReference type="Pfam" id="PF03466">
    <property type="entry name" value="LysR_substrate"/>
    <property type="match status" value="1"/>
</dbReference>
<protein>
    <submittedName>
        <fullName evidence="6">LysR family transcriptional regulator</fullName>
    </submittedName>
</protein>
<accession>A0A4Q5KCG8</accession>
<proteinExistence type="inferred from homology"/>
<evidence type="ECO:0000256" key="2">
    <source>
        <dbReference type="ARBA" id="ARBA00023015"/>
    </source>
</evidence>
<dbReference type="PROSITE" id="PS50931">
    <property type="entry name" value="HTH_LYSR"/>
    <property type="match status" value="1"/>
</dbReference>
<dbReference type="InterPro" id="IPR036388">
    <property type="entry name" value="WH-like_DNA-bd_sf"/>
</dbReference>
<evidence type="ECO:0000256" key="4">
    <source>
        <dbReference type="ARBA" id="ARBA00023163"/>
    </source>
</evidence>
<dbReference type="SUPFAM" id="SSF46785">
    <property type="entry name" value="Winged helix' DNA-binding domain"/>
    <property type="match status" value="1"/>
</dbReference>
<reference evidence="9 10" key="1">
    <citation type="submission" date="2019-02" db="EMBL/GenBank/DDBJ databases">
        <title>Genome sequences of Aliivibrio finisterrensis strains from farmed Atlantic salmon.</title>
        <authorList>
            <person name="Bowman J.P."/>
        </authorList>
    </citation>
    <scope>NUCLEOTIDE SEQUENCE [LARGE SCALE GENOMIC DNA]</scope>
    <source>
        <strain evidence="8 11">A21</strain>
        <strain evidence="6 9">A32</strain>
        <strain evidence="7 10">A46</strain>
    </source>
</reference>
<evidence type="ECO:0000313" key="10">
    <source>
        <dbReference type="Proteomes" id="UP000294063"/>
    </source>
</evidence>
<dbReference type="PANTHER" id="PTHR30126:SF99">
    <property type="entry name" value="TRANSCRIPTIONAL REGULATOR LYSR FAMILY"/>
    <property type="match status" value="1"/>
</dbReference>
<keyword evidence="3" id="KW-0238">DNA-binding</keyword>
<dbReference type="EMBL" id="SEZN01000003">
    <property type="protein sequence ID" value="RYU66639.1"/>
    <property type="molecule type" value="Genomic_DNA"/>
</dbReference>
<sequence>MLNPLWLNTFCTLVDVGHFTHTAEKLFMTQPGVSQHIKKLELACGYDLLKREGKSVELTEQGRLVYDYAKQQQRNADNLNEALSFDDPYKGLCKFACSGALALSLYPECIALQKKHPSLVTHVEVAPNHKILEDIQRGNIDIGIVTHQPAPNLFRSEEITKESLCLVLPKHYKKTSVTWDTLIELGLIKHPDAEHYLSLYFDLCQDAVLEKGNANDVPTASYINQLSQILLPIAQGIGFTVLPQSAIDAFPYKHDLHIHKPKNPVYESLFLVQKRNRDLPQRYKTLIDNIKQALLL</sequence>
<organism evidence="6 9">
    <name type="scientific">Aliivibrio finisterrensis</name>
    <dbReference type="NCBI Taxonomy" id="511998"/>
    <lineage>
        <taxon>Bacteria</taxon>
        <taxon>Pseudomonadati</taxon>
        <taxon>Pseudomonadota</taxon>
        <taxon>Gammaproteobacteria</taxon>
        <taxon>Vibrionales</taxon>
        <taxon>Vibrionaceae</taxon>
        <taxon>Aliivibrio</taxon>
    </lineage>
</organism>
<dbReference type="InterPro" id="IPR005119">
    <property type="entry name" value="LysR_subst-bd"/>
</dbReference>
<keyword evidence="11" id="KW-1185">Reference proteome</keyword>
<dbReference type="SUPFAM" id="SSF53850">
    <property type="entry name" value="Periplasmic binding protein-like II"/>
    <property type="match status" value="1"/>
</dbReference>
<name>A0A4Q5KCG8_9GAMM</name>